<dbReference type="HAMAP" id="MF_01915">
    <property type="entry name" value="LPS_assembly_LptC"/>
    <property type="match status" value="1"/>
</dbReference>
<dbReference type="OrthoDB" id="5973594at2"/>
<name>A0A0A0M707_9GAMM</name>
<dbReference type="InterPro" id="IPR052363">
    <property type="entry name" value="LPS_export_LptC"/>
</dbReference>
<comment type="subunit">
    <text evidence="6">Component of the lipopolysaccharide transport and assembly complex. Interacts with LptA and the LptBFG transporter complex.</text>
</comment>
<evidence type="ECO:0000256" key="5">
    <source>
        <dbReference type="ARBA" id="ARBA00023136"/>
    </source>
</evidence>
<organism evidence="8 9">
    <name type="scientific">Lysobacter defluvii IMMIB APB-9 = DSM 18482</name>
    <dbReference type="NCBI Taxonomy" id="1385515"/>
    <lineage>
        <taxon>Bacteria</taxon>
        <taxon>Pseudomonadati</taxon>
        <taxon>Pseudomonadota</taxon>
        <taxon>Gammaproteobacteria</taxon>
        <taxon>Lysobacterales</taxon>
        <taxon>Lysobacteraceae</taxon>
        <taxon>Novilysobacter</taxon>
    </lineage>
</organism>
<dbReference type="GO" id="GO:0015221">
    <property type="term" value="F:lipopolysaccharide transmembrane transporter activity"/>
    <property type="evidence" value="ECO:0007669"/>
    <property type="project" value="InterPro"/>
</dbReference>
<comment type="similarity">
    <text evidence="6">Belongs to the LptC family.</text>
</comment>
<evidence type="ECO:0000256" key="2">
    <source>
        <dbReference type="ARBA" id="ARBA00022519"/>
    </source>
</evidence>
<comment type="caution">
    <text evidence="8">The sequence shown here is derived from an EMBL/GenBank/DDBJ whole genome shotgun (WGS) entry which is preliminary data.</text>
</comment>
<dbReference type="Proteomes" id="UP000030003">
    <property type="component" value="Unassembled WGS sequence"/>
</dbReference>
<dbReference type="GO" id="GO:0030288">
    <property type="term" value="C:outer membrane-bounded periplasmic space"/>
    <property type="evidence" value="ECO:0007669"/>
    <property type="project" value="TreeGrafter"/>
</dbReference>
<keyword evidence="4 6" id="KW-1133">Transmembrane helix</keyword>
<dbReference type="STRING" id="1385515.GCA_000423325_00787"/>
<keyword evidence="9" id="KW-1185">Reference proteome</keyword>
<proteinExistence type="inferred from homology"/>
<evidence type="ECO:0000256" key="1">
    <source>
        <dbReference type="ARBA" id="ARBA00022475"/>
    </source>
</evidence>
<sequence length="188" mass="20206">MNWRIPATLVLLAAAAGSAWLLFSDDAAPAPEPGTAAGDRPDYVLHDFELVALDEQGRESFTLRAPVLARDPGTREMEITTPLFLVPASGEGGDSWEIRARTGWISDGAEELRLREDVEARNDAEGNASTTLSTPALSVFPSDDRIATAEPVTIVQPGSTVRGVGLEGDLAGGRYTLQSEVRIRYDRN</sequence>
<evidence type="ECO:0000256" key="3">
    <source>
        <dbReference type="ARBA" id="ARBA00022692"/>
    </source>
</evidence>
<gene>
    <name evidence="6" type="primary">lptC</name>
    <name evidence="8" type="ORF">N791_13690</name>
</gene>
<protein>
    <recommendedName>
        <fullName evidence="6">Lipopolysaccharide export system protein LptC</fullName>
    </recommendedName>
</protein>
<dbReference type="GO" id="GO:0043165">
    <property type="term" value="P:Gram-negative-bacterium-type cell outer membrane assembly"/>
    <property type="evidence" value="ECO:0007669"/>
    <property type="project" value="UniProtKB-UniRule"/>
</dbReference>
<dbReference type="Pfam" id="PF06835">
    <property type="entry name" value="LptC"/>
    <property type="match status" value="1"/>
</dbReference>
<evidence type="ECO:0000256" key="4">
    <source>
        <dbReference type="ARBA" id="ARBA00022989"/>
    </source>
</evidence>
<feature type="chain" id="PRO_5001966595" description="Lipopolysaccharide export system protein LptC" evidence="7">
    <location>
        <begin position="22"/>
        <end position="188"/>
    </location>
</feature>
<dbReference type="Gene3D" id="2.60.450.10">
    <property type="entry name" value="Lipopolysaccharide (LPS) transport protein A like domain"/>
    <property type="match status" value="1"/>
</dbReference>
<evidence type="ECO:0000313" key="9">
    <source>
        <dbReference type="Proteomes" id="UP000030003"/>
    </source>
</evidence>
<evidence type="ECO:0000256" key="7">
    <source>
        <dbReference type="SAM" id="SignalP"/>
    </source>
</evidence>
<dbReference type="InterPro" id="IPR010664">
    <property type="entry name" value="LipoPS_assembly_LptC-rel"/>
</dbReference>
<comment type="function">
    <text evidence="6">Involved in the assembly of lipopolysaccharide (LPS). Required for the translocation of LPS from the inner membrane to the outer membrane. Facilitates the transfer of LPS from the inner membrane to the periplasmic protein LptA. Could be a docking site for LptA.</text>
</comment>
<dbReference type="EMBL" id="AVBH01000048">
    <property type="protein sequence ID" value="KGO98803.1"/>
    <property type="molecule type" value="Genomic_DNA"/>
</dbReference>
<dbReference type="AlphaFoldDB" id="A0A0A0M707"/>
<keyword evidence="7" id="KW-0732">Signal</keyword>
<dbReference type="GO" id="GO:0005886">
    <property type="term" value="C:plasma membrane"/>
    <property type="evidence" value="ECO:0007669"/>
    <property type="project" value="UniProtKB-SubCell"/>
</dbReference>
<comment type="subcellular location">
    <subcellularLocation>
        <location evidence="6">Cell inner membrane</location>
        <topology evidence="6">Single-pass membrane protein</topology>
    </subcellularLocation>
</comment>
<dbReference type="InterPro" id="IPR026265">
    <property type="entry name" value="LptC"/>
</dbReference>
<keyword evidence="3 6" id="KW-0812">Transmembrane</keyword>
<keyword evidence="2 6" id="KW-0997">Cell inner membrane</keyword>
<dbReference type="NCBIfam" id="TIGR04409">
    <property type="entry name" value="LptC_YrbK"/>
    <property type="match status" value="1"/>
</dbReference>
<dbReference type="RefSeq" id="WP_027069270.1">
    <property type="nucleotide sequence ID" value="NZ_AUHT01000005.1"/>
</dbReference>
<evidence type="ECO:0000313" key="8">
    <source>
        <dbReference type="EMBL" id="KGO98803.1"/>
    </source>
</evidence>
<keyword evidence="5 6" id="KW-0472">Membrane</keyword>
<reference evidence="8 9" key="1">
    <citation type="submission" date="2013-08" db="EMBL/GenBank/DDBJ databases">
        <title>Genomic analysis of Lysobacter defluvii.</title>
        <authorList>
            <person name="Wang Q."/>
            <person name="Wang G."/>
        </authorList>
    </citation>
    <scope>NUCLEOTIDE SEQUENCE [LARGE SCALE GENOMIC DNA]</scope>
    <source>
        <strain evidence="8 9">IMMIB APB-9</strain>
    </source>
</reference>
<dbReference type="eggNOG" id="COG3117">
    <property type="taxonomic scope" value="Bacteria"/>
</dbReference>
<evidence type="ECO:0000256" key="6">
    <source>
        <dbReference type="HAMAP-Rule" id="MF_01915"/>
    </source>
</evidence>
<dbReference type="PANTHER" id="PTHR37481:SF1">
    <property type="entry name" value="LIPOPOLYSACCHARIDE EXPORT SYSTEM PROTEIN LPTC"/>
    <property type="match status" value="1"/>
</dbReference>
<keyword evidence="1 6" id="KW-1003">Cell membrane</keyword>
<dbReference type="PANTHER" id="PTHR37481">
    <property type="entry name" value="LIPOPOLYSACCHARIDE EXPORT SYSTEM PROTEIN LPTC"/>
    <property type="match status" value="1"/>
</dbReference>
<accession>A0A0A0M707</accession>
<dbReference type="GO" id="GO:0017089">
    <property type="term" value="F:glycolipid transfer activity"/>
    <property type="evidence" value="ECO:0007669"/>
    <property type="project" value="TreeGrafter"/>
</dbReference>
<feature type="signal peptide" evidence="7">
    <location>
        <begin position="1"/>
        <end position="21"/>
    </location>
</feature>